<dbReference type="Pfam" id="PF00528">
    <property type="entry name" value="BPD_transp_1"/>
    <property type="match status" value="1"/>
</dbReference>
<accession>A0ABR5AH87</accession>
<evidence type="ECO:0000256" key="3">
    <source>
        <dbReference type="ARBA" id="ARBA00022475"/>
    </source>
</evidence>
<feature type="transmembrane region" description="Helical" evidence="7">
    <location>
        <begin position="31"/>
        <end position="52"/>
    </location>
</feature>
<keyword evidence="3" id="KW-1003">Cell membrane</keyword>
<organism evidence="9 10">
    <name type="scientific">Gordoniibacillus kamchatkensis</name>
    <dbReference type="NCBI Taxonomy" id="1590651"/>
    <lineage>
        <taxon>Bacteria</taxon>
        <taxon>Bacillati</taxon>
        <taxon>Bacillota</taxon>
        <taxon>Bacilli</taxon>
        <taxon>Bacillales</taxon>
        <taxon>Paenibacillaceae</taxon>
        <taxon>Gordoniibacillus</taxon>
    </lineage>
</organism>
<feature type="transmembrane region" description="Helical" evidence="7">
    <location>
        <begin position="263"/>
        <end position="283"/>
    </location>
</feature>
<comment type="similarity">
    <text evidence="7">Belongs to the binding-protein-dependent transport system permease family.</text>
</comment>
<protein>
    <submittedName>
        <fullName evidence="9">Peptide ABC transporter permease</fullName>
    </submittedName>
</protein>
<dbReference type="PANTHER" id="PTHR43386">
    <property type="entry name" value="OLIGOPEPTIDE TRANSPORT SYSTEM PERMEASE PROTEIN APPC"/>
    <property type="match status" value="1"/>
</dbReference>
<dbReference type="EMBL" id="JXAK01000022">
    <property type="protein sequence ID" value="KIL40391.1"/>
    <property type="molecule type" value="Genomic_DNA"/>
</dbReference>
<feature type="domain" description="ABC transmembrane type-1" evidence="8">
    <location>
        <begin position="92"/>
        <end position="283"/>
    </location>
</feature>
<evidence type="ECO:0000259" key="8">
    <source>
        <dbReference type="PROSITE" id="PS50928"/>
    </source>
</evidence>
<evidence type="ECO:0000256" key="2">
    <source>
        <dbReference type="ARBA" id="ARBA00022448"/>
    </source>
</evidence>
<comment type="caution">
    <text evidence="9">The sequence shown here is derived from an EMBL/GenBank/DDBJ whole genome shotgun (WGS) entry which is preliminary data.</text>
</comment>
<dbReference type="SUPFAM" id="SSF161098">
    <property type="entry name" value="MetI-like"/>
    <property type="match status" value="1"/>
</dbReference>
<reference evidence="9 10" key="1">
    <citation type="submission" date="2014-12" db="EMBL/GenBank/DDBJ databases">
        <title>Draft genome sequence of Paenibacillus kamchatkensis strain B-2647.</title>
        <authorList>
            <person name="Karlyshev A.V."/>
            <person name="Kudryashova E.B."/>
        </authorList>
    </citation>
    <scope>NUCLEOTIDE SEQUENCE [LARGE SCALE GENOMIC DNA]</scope>
    <source>
        <strain evidence="9 10">VKM B-2647</strain>
    </source>
</reference>
<keyword evidence="6 7" id="KW-0472">Membrane</keyword>
<comment type="subcellular location">
    <subcellularLocation>
        <location evidence="1 7">Cell membrane</location>
        <topology evidence="1 7">Multi-pass membrane protein</topology>
    </subcellularLocation>
</comment>
<evidence type="ECO:0000313" key="9">
    <source>
        <dbReference type="EMBL" id="KIL40391.1"/>
    </source>
</evidence>
<sequence>MTAKEEIDMVTKAVKSSLALRNWEKLRRNKLAMIGFCIVAFMILCAVCAPLLTPYSPTDIDLGSRIKPPSLSHPLGTDKLGRDVLSRLLYGARVSILIGLSGALGGAVIGTIIGCISGYFGGWFDKVMLRVSEIFMTFPQIILVLILVVYFGQGLMNLIFIFSISGWPGTYRLVRGKFFSLREENYVEACRAYGIGELSIMFRHILPNTFSPVIVTVTLSTAGYILAESGLSFLGLGVPSGIPTWGNIINSAKAIDVISNNPWLWLPPGLAISLFVLGVNFFGDGLRDVLDPNQ</sequence>
<feature type="transmembrane region" description="Helical" evidence="7">
    <location>
        <begin position="96"/>
        <end position="122"/>
    </location>
</feature>
<dbReference type="PROSITE" id="PS50928">
    <property type="entry name" value="ABC_TM1"/>
    <property type="match status" value="1"/>
</dbReference>
<evidence type="ECO:0000256" key="7">
    <source>
        <dbReference type="RuleBase" id="RU363032"/>
    </source>
</evidence>
<feature type="transmembrane region" description="Helical" evidence="7">
    <location>
        <begin position="209"/>
        <end position="227"/>
    </location>
</feature>
<dbReference type="InterPro" id="IPR035906">
    <property type="entry name" value="MetI-like_sf"/>
</dbReference>
<dbReference type="CDD" id="cd06261">
    <property type="entry name" value="TM_PBP2"/>
    <property type="match status" value="1"/>
</dbReference>
<dbReference type="InterPro" id="IPR000515">
    <property type="entry name" value="MetI-like"/>
</dbReference>
<keyword evidence="2 7" id="KW-0813">Transport</keyword>
<keyword evidence="5 7" id="KW-1133">Transmembrane helix</keyword>
<dbReference type="Pfam" id="PF12911">
    <property type="entry name" value="OppC_N"/>
    <property type="match status" value="1"/>
</dbReference>
<feature type="transmembrane region" description="Helical" evidence="7">
    <location>
        <begin position="134"/>
        <end position="152"/>
    </location>
</feature>
<dbReference type="Gene3D" id="1.10.3720.10">
    <property type="entry name" value="MetI-like"/>
    <property type="match status" value="1"/>
</dbReference>
<evidence type="ECO:0000256" key="4">
    <source>
        <dbReference type="ARBA" id="ARBA00022692"/>
    </source>
</evidence>
<proteinExistence type="inferred from homology"/>
<evidence type="ECO:0000256" key="1">
    <source>
        <dbReference type="ARBA" id="ARBA00004651"/>
    </source>
</evidence>
<evidence type="ECO:0000256" key="5">
    <source>
        <dbReference type="ARBA" id="ARBA00022989"/>
    </source>
</evidence>
<evidence type="ECO:0000313" key="10">
    <source>
        <dbReference type="Proteomes" id="UP000031967"/>
    </source>
</evidence>
<gene>
    <name evidence="9" type="ORF">SD70_13970</name>
</gene>
<dbReference type="InterPro" id="IPR025966">
    <property type="entry name" value="OppC_N"/>
</dbReference>
<keyword evidence="10" id="KW-1185">Reference proteome</keyword>
<dbReference type="Proteomes" id="UP000031967">
    <property type="component" value="Unassembled WGS sequence"/>
</dbReference>
<evidence type="ECO:0000256" key="6">
    <source>
        <dbReference type="ARBA" id="ARBA00023136"/>
    </source>
</evidence>
<dbReference type="InterPro" id="IPR050366">
    <property type="entry name" value="BP-dependent_transpt_permease"/>
</dbReference>
<dbReference type="PANTHER" id="PTHR43386:SF1">
    <property type="entry name" value="D,D-DIPEPTIDE TRANSPORT SYSTEM PERMEASE PROTEIN DDPC-RELATED"/>
    <property type="match status" value="1"/>
</dbReference>
<name>A0ABR5AH87_9BACL</name>
<keyword evidence="4 7" id="KW-0812">Transmembrane</keyword>